<dbReference type="EC" id="5.4.99.45" evidence="1"/>
<reference evidence="1 2" key="1">
    <citation type="journal article" date="2023" name="ACS Omega">
        <title>Identification of the Neoaspergillic Acid Biosynthesis Gene Cluster by Establishing an In Vitro CRISPR-Ribonucleoprotein Genetic System in Aspergillus melleus.</title>
        <authorList>
            <person name="Yuan B."/>
            <person name="Grau M.F."/>
            <person name="Murata R.M."/>
            <person name="Torok T."/>
            <person name="Venkateswaran K."/>
            <person name="Stajich J.E."/>
            <person name="Wang C.C.C."/>
        </authorList>
    </citation>
    <scope>NUCLEOTIDE SEQUENCE [LARGE SCALE GENOMIC DNA]</scope>
    <source>
        <strain evidence="1 2">IMV 1140</strain>
    </source>
</reference>
<keyword evidence="2" id="KW-1185">Reference proteome</keyword>
<evidence type="ECO:0000313" key="2">
    <source>
        <dbReference type="Proteomes" id="UP001177260"/>
    </source>
</evidence>
<comment type="caution">
    <text evidence="1">The sequence shown here is derived from an EMBL/GenBank/DDBJ whole genome shotgun (WGS) entry which is preliminary data.</text>
</comment>
<dbReference type="EMBL" id="JAOPJF010000074">
    <property type="protein sequence ID" value="KAK1140846.1"/>
    <property type="molecule type" value="Genomic_DNA"/>
</dbReference>
<organism evidence="1 2">
    <name type="scientific">Aspergillus melleus</name>
    <dbReference type="NCBI Taxonomy" id="138277"/>
    <lineage>
        <taxon>Eukaryota</taxon>
        <taxon>Fungi</taxon>
        <taxon>Dikarya</taxon>
        <taxon>Ascomycota</taxon>
        <taxon>Pezizomycotina</taxon>
        <taxon>Eurotiomycetes</taxon>
        <taxon>Eurotiomycetidae</taxon>
        <taxon>Eurotiales</taxon>
        <taxon>Aspergillaceae</taxon>
        <taxon>Aspergillus</taxon>
        <taxon>Aspergillus subgen. Circumdati</taxon>
    </lineage>
</organism>
<dbReference type="Proteomes" id="UP001177260">
    <property type="component" value="Unassembled WGS sequence"/>
</dbReference>
<gene>
    <name evidence="1" type="primary">DEG1</name>
    <name evidence="1" type="ORF">N8T08_009843</name>
</gene>
<evidence type="ECO:0000313" key="1">
    <source>
        <dbReference type="EMBL" id="KAK1140846.1"/>
    </source>
</evidence>
<proteinExistence type="predicted"/>
<protein>
    <submittedName>
        <fullName evidence="1">Pseudouridine synthase deg1</fullName>
        <ecNumber evidence="1">5.4.99.45</ecNumber>
    </submittedName>
</protein>
<keyword evidence="1" id="KW-0413">Isomerase</keyword>
<accession>A0ACC3ASQ3</accession>
<name>A0ACC3ASQ3_9EURO</name>
<sequence>MSGAEGAAAQLPPQGHAQPQGSQPDYSTWSAPDLISRISELEKQLQSRTAEFASGAASPTPLSASSSAPPTNPTTAQKTSSPNPSPHKKAKPNPPNADDDSNTTEKKRSGFNKAKRPSKQSRELDPSKYHTRFIALKFAYLGQRYNGLEHTTGNVTPLPTIEEELWKAFRRTRLILPTGITPPDAQFGDPRQPRVTKPYELNWEGCQYSKAGRTDRGVSAFGQVIGIRVRSSRPKKKVPEAGPEAATADTDTTMKEGSENQAEEDDGWDDIADELPYITILNSVLPEDIRVLAWCPHPPEGFDARFSCRERHYKYFFTQPAFFPTPGGQGLAAREGNSNPKYREGYLDIEAMRNAAKLFEGVHDFRNFCKLDTSKQLDTFERRIFHSDIELVDPNSIPLGSLGRPGLSPDGKSVVKVDPPAPENVPAYTAPVYVFHLQGSAFLWHQVRLMVSILFLVGQGFESPSIVSELLDITKNPRKPSYTMASDAPLVLWDCVFPDLNSNSRLDALDWVYAGDPRQIQSNTGKGNGKFGLCGVVEGIWSTWRQRKIDEILAGALLNMSINQGDQRVVDGEAFDEGGLKRNRGQKVFIGGNDTSIGGKYIPIMQLRRNDPIDVQNARYRVEKQRKLEKKAAEAAERMEM</sequence>